<name>A0ABX7GQZ1_9GAMM</name>
<protein>
    <submittedName>
        <fullName evidence="1">TraR/DksA family transcriptional regulator</fullName>
    </submittedName>
</protein>
<dbReference type="Proteomes" id="UP000663181">
    <property type="component" value="Chromosome"/>
</dbReference>
<dbReference type="EMBL" id="CP064030">
    <property type="protein sequence ID" value="QRN52413.1"/>
    <property type="molecule type" value="Genomic_DNA"/>
</dbReference>
<keyword evidence="2" id="KW-1185">Reference proteome</keyword>
<dbReference type="RefSeq" id="WP_188799661.1">
    <property type="nucleotide sequence ID" value="NZ_BMIZ01000002.1"/>
</dbReference>
<gene>
    <name evidence="1" type="ORF">ISN74_13100</name>
</gene>
<proteinExistence type="predicted"/>
<organism evidence="1 2">
    <name type="scientific">Dyella caseinilytica</name>
    <dbReference type="NCBI Taxonomy" id="1849581"/>
    <lineage>
        <taxon>Bacteria</taxon>
        <taxon>Pseudomonadati</taxon>
        <taxon>Pseudomonadota</taxon>
        <taxon>Gammaproteobacteria</taxon>
        <taxon>Lysobacterales</taxon>
        <taxon>Rhodanobacteraceae</taxon>
        <taxon>Dyella</taxon>
    </lineage>
</organism>
<sequence length="70" mass="7469">MADEADQAQVVEEMHIRAALANHAARIAKVSSVVPMCEECEEYPAAVLSNGVRGKHCTRCAEELTASKAA</sequence>
<evidence type="ECO:0000313" key="1">
    <source>
        <dbReference type="EMBL" id="QRN52413.1"/>
    </source>
</evidence>
<reference evidence="1 2" key="1">
    <citation type="submission" date="2020-10" db="EMBL/GenBank/DDBJ databases">
        <title>Phylogeny of dyella-like bacteria.</title>
        <authorList>
            <person name="Fu J."/>
        </authorList>
    </citation>
    <scope>NUCLEOTIDE SEQUENCE [LARGE SCALE GENOMIC DNA]</scope>
    <source>
        <strain evidence="1 2">DHOB09</strain>
    </source>
</reference>
<evidence type="ECO:0000313" key="2">
    <source>
        <dbReference type="Proteomes" id="UP000663181"/>
    </source>
</evidence>
<accession>A0ABX7GQZ1</accession>